<dbReference type="EC" id="3.1.1.-" evidence="3"/>
<organism evidence="5 6">
    <name type="scientific">Corynespora cassiicola Philippines</name>
    <dbReference type="NCBI Taxonomy" id="1448308"/>
    <lineage>
        <taxon>Eukaryota</taxon>
        <taxon>Fungi</taxon>
        <taxon>Dikarya</taxon>
        <taxon>Ascomycota</taxon>
        <taxon>Pezizomycotina</taxon>
        <taxon>Dothideomycetes</taxon>
        <taxon>Pleosporomycetidae</taxon>
        <taxon>Pleosporales</taxon>
        <taxon>Corynesporascaceae</taxon>
        <taxon>Corynespora</taxon>
    </lineage>
</organism>
<dbReference type="STRING" id="1448308.A0A2T2NBL4"/>
<keyword evidence="2 3" id="KW-0378">Hydrolase</keyword>
<keyword evidence="6" id="KW-1185">Reference proteome</keyword>
<gene>
    <name evidence="5" type="ORF">BS50DRAFT_577703</name>
</gene>
<evidence type="ECO:0000256" key="3">
    <source>
        <dbReference type="RuleBase" id="RU361235"/>
    </source>
</evidence>
<evidence type="ECO:0000256" key="1">
    <source>
        <dbReference type="ARBA" id="ARBA00005964"/>
    </source>
</evidence>
<dbReference type="SUPFAM" id="SSF53474">
    <property type="entry name" value="alpha/beta-Hydrolases"/>
    <property type="match status" value="1"/>
</dbReference>
<feature type="domain" description="Carboxylesterase type B" evidence="4">
    <location>
        <begin position="1"/>
        <end position="203"/>
    </location>
</feature>
<comment type="similarity">
    <text evidence="1 3">Belongs to the type-B carboxylesterase/lipase family.</text>
</comment>
<reference evidence="5 6" key="1">
    <citation type="journal article" date="2018" name="Front. Microbiol.">
        <title>Genome-Wide Analysis of Corynespora cassiicola Leaf Fall Disease Putative Effectors.</title>
        <authorList>
            <person name="Lopez D."/>
            <person name="Ribeiro S."/>
            <person name="Label P."/>
            <person name="Fumanal B."/>
            <person name="Venisse J.S."/>
            <person name="Kohler A."/>
            <person name="de Oliveira R.R."/>
            <person name="Labutti K."/>
            <person name="Lipzen A."/>
            <person name="Lail K."/>
            <person name="Bauer D."/>
            <person name="Ohm R.A."/>
            <person name="Barry K.W."/>
            <person name="Spatafora J."/>
            <person name="Grigoriev I.V."/>
            <person name="Martin F.M."/>
            <person name="Pujade-Renaud V."/>
        </authorList>
    </citation>
    <scope>NUCLEOTIDE SEQUENCE [LARGE SCALE GENOMIC DNA]</scope>
    <source>
        <strain evidence="5 6">Philippines</strain>
    </source>
</reference>
<dbReference type="PANTHER" id="PTHR11559">
    <property type="entry name" value="CARBOXYLESTERASE"/>
    <property type="match status" value="1"/>
</dbReference>
<sequence length="261" mass="28738">MNYRLGALGFSSGSSYQAEGGVANLGLLDQRFALEWVQKYIPLFGGDPDRVTIFGESAGGGSIMHQITAYGGGGGPVPFQQAVPQSPGWLPLQSQLHQEDLYRRFLNLTNTTSLAELRALSSEEVIRANSLQVIYDSNWGSFTYGPTVDGDFAPLQPGQLLAQGRFHKDVRVMVGHNANEGTYFTPPYINSTQAIQTQLRNNFPYVPAQSLDHLTETLYPAVFDGSYPYTDDCSLCRRLSTVSTFLTHTISAERSRHCRST</sequence>
<dbReference type="InterPro" id="IPR029058">
    <property type="entry name" value="AB_hydrolase_fold"/>
</dbReference>
<dbReference type="Proteomes" id="UP000240883">
    <property type="component" value="Unassembled WGS sequence"/>
</dbReference>
<dbReference type="OrthoDB" id="408631at2759"/>
<evidence type="ECO:0000256" key="2">
    <source>
        <dbReference type="ARBA" id="ARBA00022801"/>
    </source>
</evidence>
<evidence type="ECO:0000313" key="6">
    <source>
        <dbReference type="Proteomes" id="UP000240883"/>
    </source>
</evidence>
<dbReference type="Pfam" id="PF00135">
    <property type="entry name" value="COesterase"/>
    <property type="match status" value="1"/>
</dbReference>
<dbReference type="InterPro" id="IPR019826">
    <property type="entry name" value="Carboxylesterase_B_AS"/>
</dbReference>
<dbReference type="InterPro" id="IPR002018">
    <property type="entry name" value="CarbesteraseB"/>
</dbReference>
<evidence type="ECO:0000259" key="4">
    <source>
        <dbReference type="Pfam" id="PF00135"/>
    </source>
</evidence>
<accession>A0A2T2NBL4</accession>
<evidence type="ECO:0000313" key="5">
    <source>
        <dbReference type="EMBL" id="PSN62813.1"/>
    </source>
</evidence>
<dbReference type="GO" id="GO:0016787">
    <property type="term" value="F:hydrolase activity"/>
    <property type="evidence" value="ECO:0007669"/>
    <property type="project" value="UniProtKB-KW"/>
</dbReference>
<dbReference type="PROSITE" id="PS00122">
    <property type="entry name" value="CARBOXYLESTERASE_B_1"/>
    <property type="match status" value="1"/>
</dbReference>
<dbReference type="AlphaFoldDB" id="A0A2T2NBL4"/>
<dbReference type="EMBL" id="KZ678141">
    <property type="protein sequence ID" value="PSN62813.1"/>
    <property type="molecule type" value="Genomic_DNA"/>
</dbReference>
<proteinExistence type="inferred from homology"/>
<protein>
    <recommendedName>
        <fullName evidence="3">Carboxylic ester hydrolase</fullName>
        <ecNumber evidence="3">3.1.1.-</ecNumber>
    </recommendedName>
</protein>
<dbReference type="InterPro" id="IPR050309">
    <property type="entry name" value="Type-B_Carboxylest/Lipase"/>
</dbReference>
<name>A0A2T2NBL4_CORCC</name>
<dbReference type="Gene3D" id="3.40.50.1820">
    <property type="entry name" value="alpha/beta hydrolase"/>
    <property type="match status" value="1"/>
</dbReference>